<dbReference type="Pfam" id="PF04397">
    <property type="entry name" value="LytTR"/>
    <property type="match status" value="1"/>
</dbReference>
<dbReference type="Gene3D" id="2.40.50.1020">
    <property type="entry name" value="LytTr DNA-binding domain"/>
    <property type="match status" value="1"/>
</dbReference>
<evidence type="ECO:0000259" key="1">
    <source>
        <dbReference type="PROSITE" id="PS50930"/>
    </source>
</evidence>
<dbReference type="GO" id="GO:0003677">
    <property type="term" value="F:DNA binding"/>
    <property type="evidence" value="ECO:0007669"/>
    <property type="project" value="UniProtKB-KW"/>
</dbReference>
<gene>
    <name evidence="2" type="ORF">SK642_1820</name>
</gene>
<feature type="domain" description="HTH LytTR-type" evidence="1">
    <location>
        <begin position="9"/>
        <end position="109"/>
    </location>
</feature>
<dbReference type="Proteomes" id="UP000028030">
    <property type="component" value="Unassembled WGS sequence"/>
</dbReference>
<dbReference type="InterPro" id="IPR007492">
    <property type="entry name" value="LytTR_DNA-bd_dom"/>
</dbReference>
<name>A0A081Q9R5_STRMT</name>
<evidence type="ECO:0000313" key="2">
    <source>
        <dbReference type="EMBL" id="KEQ39688.1"/>
    </source>
</evidence>
<proteinExistence type="predicted"/>
<protein>
    <submittedName>
        <fullName evidence="2">LytTr DNA-binding domain protein</fullName>
    </submittedName>
</protein>
<dbReference type="OrthoDB" id="9809318at2"/>
<dbReference type="RefSeq" id="WP_033684482.1">
    <property type="nucleotide sequence ID" value="NZ_JPFW01000009.1"/>
</dbReference>
<reference evidence="2 3" key="1">
    <citation type="submission" date="2014-05" db="EMBL/GenBank/DDBJ databases">
        <authorList>
            <person name="Daugherty S.C."/>
            <person name="Tallon L.J."/>
            <person name="Sadzewicz L."/>
            <person name="Kilian M."/>
            <person name="Tettelin H."/>
        </authorList>
    </citation>
    <scope>NUCLEOTIDE SEQUENCE [LARGE SCALE GENOMIC DNA]</scope>
    <source>
        <strain evidence="2 3">SK642</strain>
    </source>
</reference>
<comment type="caution">
    <text evidence="2">The sequence shown here is derived from an EMBL/GenBank/DDBJ whole genome shotgun (WGS) entry which is preliminary data.</text>
</comment>
<dbReference type="InterPro" id="IPR046947">
    <property type="entry name" value="LytR-like"/>
</dbReference>
<dbReference type="PANTHER" id="PTHR37299">
    <property type="entry name" value="TRANSCRIPTIONAL REGULATOR-RELATED"/>
    <property type="match status" value="1"/>
</dbReference>
<dbReference type="GO" id="GO:0000156">
    <property type="term" value="F:phosphorelay response regulator activity"/>
    <property type="evidence" value="ECO:0007669"/>
    <property type="project" value="InterPro"/>
</dbReference>
<accession>A0A081Q9R5</accession>
<dbReference type="SMART" id="SM00850">
    <property type="entry name" value="LytTR"/>
    <property type="match status" value="1"/>
</dbReference>
<dbReference type="PROSITE" id="PS50930">
    <property type="entry name" value="HTH_LYTTR"/>
    <property type="match status" value="1"/>
</dbReference>
<organism evidence="2 3">
    <name type="scientific">Streptococcus mitis</name>
    <dbReference type="NCBI Taxonomy" id="28037"/>
    <lineage>
        <taxon>Bacteria</taxon>
        <taxon>Bacillati</taxon>
        <taxon>Bacillota</taxon>
        <taxon>Bacilli</taxon>
        <taxon>Lactobacillales</taxon>
        <taxon>Streptococcaceae</taxon>
        <taxon>Streptococcus</taxon>
        <taxon>Streptococcus mitis group</taxon>
    </lineage>
</organism>
<evidence type="ECO:0000313" key="3">
    <source>
        <dbReference type="Proteomes" id="UP000028030"/>
    </source>
</evidence>
<keyword evidence="2" id="KW-0238">DNA-binding</keyword>
<dbReference type="EMBL" id="JPFW01000009">
    <property type="protein sequence ID" value="KEQ39688.1"/>
    <property type="molecule type" value="Genomic_DNA"/>
</dbReference>
<dbReference type="PANTHER" id="PTHR37299:SF1">
    <property type="entry name" value="STAGE 0 SPORULATION PROTEIN A HOMOLOG"/>
    <property type="match status" value="1"/>
</dbReference>
<sequence length="115" mass="13509">MQEYILNQDGAVVKVLHSKVYYVTTHPTKAHAVIFITADGVFEKYMSLAKVEEISLGKLFRCHRKFLVNLSKVMGLKYETKTILFMDERVSDIICSRRYFKTLKERWLNTKGDER</sequence>
<dbReference type="AlphaFoldDB" id="A0A081Q9R5"/>